<dbReference type="InterPro" id="IPR018701">
    <property type="entry name" value="DUF2206_membrane"/>
</dbReference>
<reference evidence="2" key="1">
    <citation type="journal article" date="2020" name="mSystems">
        <title>Genome- and Community-Level Interaction Insights into Carbon Utilization and Element Cycling Functions of Hydrothermarchaeota in Hydrothermal Sediment.</title>
        <authorList>
            <person name="Zhou Z."/>
            <person name="Liu Y."/>
            <person name="Xu W."/>
            <person name="Pan J."/>
            <person name="Luo Z.H."/>
            <person name="Li M."/>
        </authorList>
    </citation>
    <scope>NUCLEOTIDE SEQUENCE [LARGE SCALE GENOMIC DNA]</scope>
    <source>
        <strain evidence="2">HyVt-233</strain>
    </source>
</reference>
<feature type="transmembrane region" description="Helical" evidence="1">
    <location>
        <begin position="98"/>
        <end position="119"/>
    </location>
</feature>
<feature type="transmembrane region" description="Helical" evidence="1">
    <location>
        <begin position="190"/>
        <end position="215"/>
    </location>
</feature>
<keyword evidence="1" id="KW-0472">Membrane</keyword>
<dbReference type="Proteomes" id="UP000886289">
    <property type="component" value="Unassembled WGS sequence"/>
</dbReference>
<feature type="transmembrane region" description="Helical" evidence="1">
    <location>
        <begin position="569"/>
        <end position="590"/>
    </location>
</feature>
<feature type="transmembrane region" description="Helical" evidence="1">
    <location>
        <begin position="341"/>
        <end position="359"/>
    </location>
</feature>
<feature type="transmembrane region" description="Helical" evidence="1">
    <location>
        <begin position="392"/>
        <end position="411"/>
    </location>
</feature>
<keyword evidence="1" id="KW-1133">Transmembrane helix</keyword>
<feature type="transmembrane region" description="Helical" evidence="1">
    <location>
        <begin position="166"/>
        <end position="184"/>
    </location>
</feature>
<gene>
    <name evidence="2" type="ORF">ENG63_06865</name>
</gene>
<feature type="transmembrane region" description="Helical" evidence="1">
    <location>
        <begin position="65"/>
        <end position="86"/>
    </location>
</feature>
<feature type="transmembrane region" description="Helical" evidence="1">
    <location>
        <begin position="458"/>
        <end position="479"/>
    </location>
</feature>
<comment type="caution">
    <text evidence="2">The sequence shown here is derived from an EMBL/GenBank/DDBJ whole genome shotgun (WGS) entry which is preliminary data.</text>
</comment>
<feature type="transmembrane region" description="Helical" evidence="1">
    <location>
        <begin position="539"/>
        <end position="557"/>
    </location>
</feature>
<evidence type="ECO:0000256" key="1">
    <source>
        <dbReference type="SAM" id="Phobius"/>
    </source>
</evidence>
<dbReference type="EMBL" id="DRBS01000258">
    <property type="protein sequence ID" value="HDD44562.1"/>
    <property type="molecule type" value="Genomic_DNA"/>
</dbReference>
<protein>
    <submittedName>
        <fullName evidence="2">DUF2206 domain-containing protein</fullName>
    </submittedName>
</protein>
<feature type="transmembrane region" description="Helical" evidence="1">
    <location>
        <begin position="365"/>
        <end position="383"/>
    </location>
</feature>
<accession>A0A7C0U389</accession>
<dbReference type="Pfam" id="PF09971">
    <property type="entry name" value="DUF2206"/>
    <property type="match status" value="1"/>
</dbReference>
<feature type="transmembrane region" description="Helical" evidence="1">
    <location>
        <begin position="6"/>
        <end position="24"/>
    </location>
</feature>
<feature type="transmembrane region" description="Helical" evidence="1">
    <location>
        <begin position="270"/>
        <end position="287"/>
    </location>
</feature>
<proteinExistence type="predicted"/>
<feature type="transmembrane region" description="Helical" evidence="1">
    <location>
        <begin position="509"/>
        <end position="527"/>
    </location>
</feature>
<organism evidence="2">
    <name type="scientific">Desulfofervidus auxilii</name>
    <dbReference type="NCBI Taxonomy" id="1621989"/>
    <lineage>
        <taxon>Bacteria</taxon>
        <taxon>Pseudomonadati</taxon>
        <taxon>Thermodesulfobacteriota</taxon>
        <taxon>Candidatus Desulfofervidia</taxon>
        <taxon>Candidatus Desulfofervidales</taxon>
        <taxon>Candidatus Desulfofervidaceae</taxon>
        <taxon>Candidatus Desulfofervidus</taxon>
    </lineage>
</organism>
<name>A0A7C0U389_DESA2</name>
<evidence type="ECO:0000313" key="2">
    <source>
        <dbReference type="EMBL" id="HDD44562.1"/>
    </source>
</evidence>
<keyword evidence="1" id="KW-0812">Transmembrane</keyword>
<feature type="transmembrane region" description="Helical" evidence="1">
    <location>
        <begin position="317"/>
        <end position="334"/>
    </location>
</feature>
<sequence length="736" mass="84306">MISNTKIVITVLIIQALFLISVCLDLIGMHIPLLRFLLGFISLTFLPGALLLGILGANINRWEDVLYSIAASLGLIMLFGLLLNLIYQGFPNIMPKPLTQLILIPTITGLVIFLSLIFWRLNKQPLLPSCNLVNEMFAPLPLFMTLLPLLGTLGALLIRWYSNNKLILFLFVLIAIIPLLLVWKRVNERYYPLVVLCTSLALLLQNTLAVALLGIRGDTEVEYYAANLALSHGYWNPSFMLEKYAMLRVTLLHVIYSVMTGLDLMSEFKIVHPLLFSTIAVALYKIYSRYFSPRTAALSTFLFVFSFPFFTELARDTRTGLAFLFVAVFILLLLDSKIDTFVRSVLSIIIMFSLVVSHYGTAYFFMFMLLGTYLLTYLNNLFWHRNEIQQHALTLTSIILFITLLYAWYIYTASSCIFSTLITSSIRTAITVITDFFNPSSDAIWALTRPISSFTYKFIRIQFIIVTLLSVIGILIALANHPVLKSILQSRMKKTSSLISMPVHINQEYLYFSILAALLTLLILFISKSMGNRTWMFSMLFLAPYTILGIQFLQRVFGNKSDSHLSMKLFSIFLAMTLLVNSGFIATIIHERSPQPNIDRERIMSQGTEEELFHLFYDYTIESDIQAAYWIFLHKAVQTEIYSSGPWNWYPSFFFYTKYDSDLPPGPYKVINLSSINKEEGYIYLSKKILKLSKIIPVARPLPSYPYVHFVNLSELHLDNYQKIYDDGALIYLKER</sequence>
<dbReference type="AlphaFoldDB" id="A0A7C0U389"/>
<feature type="transmembrane region" description="Helical" evidence="1">
    <location>
        <begin position="139"/>
        <end position="159"/>
    </location>
</feature>
<feature type="transmembrane region" description="Helical" evidence="1">
    <location>
        <begin position="36"/>
        <end position="59"/>
    </location>
</feature>
<feature type="transmembrane region" description="Helical" evidence="1">
    <location>
        <begin position="294"/>
        <end position="311"/>
    </location>
</feature>